<reference evidence="3" key="1">
    <citation type="submission" date="2009-12" db="EMBL/GenBank/DDBJ databases">
        <title>Complete sequence of Treponema azotonutricium strain ZAS-9.</title>
        <authorList>
            <person name="Tetu S.G."/>
            <person name="Matson E."/>
            <person name="Ren Q."/>
            <person name="Seshadri R."/>
            <person name="Elbourne L."/>
            <person name="Hassan K.A."/>
            <person name="Durkin A."/>
            <person name="Radune D."/>
            <person name="Mohamoud Y."/>
            <person name="Shay R."/>
            <person name="Jin S."/>
            <person name="Zhang X."/>
            <person name="Lucey K."/>
            <person name="Ballor N.R."/>
            <person name="Ottesen E."/>
            <person name="Rosenthal R."/>
            <person name="Allen A."/>
            <person name="Leadbetter J.R."/>
            <person name="Paulsen I.T."/>
        </authorList>
    </citation>
    <scope>NUCLEOTIDE SEQUENCE [LARGE SCALE GENOMIC DNA]</scope>
    <source>
        <strain evidence="3">ATCC BAA-888 / DSM 13862 / ZAS-9</strain>
    </source>
</reference>
<dbReference type="eggNOG" id="COG2129">
    <property type="taxonomic scope" value="Bacteria"/>
</dbReference>
<dbReference type="InterPro" id="IPR004843">
    <property type="entry name" value="Calcineurin-like_PHP"/>
</dbReference>
<dbReference type="STRING" id="545695.TREAZ_0968"/>
<sequence length="222" mass="25750">MKILCVSDQIDPLVYTNTIRQRFADVDLVLSAGDLPMDYLDFIVSSLNKPLLFVFGNHHLEDYSYYQEGQTSYTGIEDDHAPKGSGAIHIHGKAKREEGLIIAGLGGSMRYNRAENQFTDFQMKMEIIKLIPALVFNRIFRGRYLDILLTHASPQGIHDKEDKCHRGFKSFLWFMRKFKPRYLIHGHIHLYDLSEVRTTKYHDTLVINAYSHYLIDTGEKHE</sequence>
<gene>
    <name evidence="2" type="ordered locus">TREAZ_0968</name>
</gene>
<dbReference type="RefSeq" id="WP_015711017.1">
    <property type="nucleotide sequence ID" value="NC_015577.1"/>
</dbReference>
<dbReference type="PANTHER" id="PTHR12905:SF0">
    <property type="entry name" value="CALCINEURIN-LIKE PHOSPHOESTERASE DOMAIN-CONTAINING PROTEIN"/>
    <property type="match status" value="1"/>
</dbReference>
<dbReference type="OrthoDB" id="9783591at2"/>
<accession>F5Y8B4</accession>
<dbReference type="InterPro" id="IPR029052">
    <property type="entry name" value="Metallo-depent_PP-like"/>
</dbReference>
<evidence type="ECO:0000313" key="2">
    <source>
        <dbReference type="EMBL" id="AEF83376.1"/>
    </source>
</evidence>
<dbReference type="EMBL" id="CP001841">
    <property type="protein sequence ID" value="AEF83376.1"/>
    <property type="molecule type" value="Genomic_DNA"/>
</dbReference>
<reference evidence="2 3" key="2">
    <citation type="journal article" date="2011" name="ISME J.">
        <title>RNA-seq reveals cooperative metabolic interactions between two termite-gut spirochete species in co-culture.</title>
        <authorList>
            <person name="Rosenthal A.Z."/>
            <person name="Matson E.G."/>
            <person name="Eldar A."/>
            <person name="Leadbetter J.R."/>
        </authorList>
    </citation>
    <scope>NUCLEOTIDE SEQUENCE [LARGE SCALE GENOMIC DNA]</scope>
    <source>
        <strain evidence="3">ATCC BAA-888 / DSM 13862 / ZAS-9</strain>
    </source>
</reference>
<dbReference type="InParanoid" id="F5Y8B4"/>
<dbReference type="PANTHER" id="PTHR12905">
    <property type="entry name" value="METALLOPHOSPHOESTERASE"/>
    <property type="match status" value="1"/>
</dbReference>
<keyword evidence="3" id="KW-1185">Reference proteome</keyword>
<dbReference type="AlphaFoldDB" id="F5Y8B4"/>
<name>F5Y8B4_LEAAZ</name>
<dbReference type="Gene3D" id="3.60.21.10">
    <property type="match status" value="1"/>
</dbReference>
<dbReference type="InterPro" id="IPR051693">
    <property type="entry name" value="UPF0046_metallophosphoest"/>
</dbReference>
<dbReference type="Pfam" id="PF00149">
    <property type="entry name" value="Metallophos"/>
    <property type="match status" value="1"/>
</dbReference>
<dbReference type="KEGG" id="taz:TREAZ_0968"/>
<organism evidence="2 3">
    <name type="scientific">Leadbettera azotonutricia (strain ATCC BAA-888 / DSM 13862 / ZAS-9)</name>
    <name type="common">Treponema azotonutricium</name>
    <dbReference type="NCBI Taxonomy" id="545695"/>
    <lineage>
        <taxon>Bacteria</taxon>
        <taxon>Pseudomonadati</taxon>
        <taxon>Spirochaetota</taxon>
        <taxon>Spirochaetia</taxon>
        <taxon>Spirochaetales</taxon>
        <taxon>Breznakiellaceae</taxon>
        <taxon>Leadbettera</taxon>
    </lineage>
</organism>
<evidence type="ECO:0000313" key="3">
    <source>
        <dbReference type="Proteomes" id="UP000009222"/>
    </source>
</evidence>
<dbReference type="SUPFAM" id="SSF56300">
    <property type="entry name" value="Metallo-dependent phosphatases"/>
    <property type="match status" value="1"/>
</dbReference>
<feature type="domain" description="Calcineurin-like phosphoesterase" evidence="1">
    <location>
        <begin position="1"/>
        <end position="190"/>
    </location>
</feature>
<dbReference type="HOGENOM" id="CLU_095253_0_0_12"/>
<dbReference type="Proteomes" id="UP000009222">
    <property type="component" value="Chromosome"/>
</dbReference>
<protein>
    <submittedName>
        <fullName evidence="2">Metallophosphoesterase</fullName>
    </submittedName>
</protein>
<evidence type="ECO:0000259" key="1">
    <source>
        <dbReference type="Pfam" id="PF00149"/>
    </source>
</evidence>
<proteinExistence type="predicted"/>
<dbReference type="GO" id="GO:0016787">
    <property type="term" value="F:hydrolase activity"/>
    <property type="evidence" value="ECO:0007669"/>
    <property type="project" value="InterPro"/>
</dbReference>